<evidence type="ECO:0000313" key="1">
    <source>
        <dbReference type="EMBL" id="JAD56180.1"/>
    </source>
</evidence>
<organism evidence="1">
    <name type="scientific">Arundo donax</name>
    <name type="common">Giant reed</name>
    <name type="synonym">Donax arundinaceus</name>
    <dbReference type="NCBI Taxonomy" id="35708"/>
    <lineage>
        <taxon>Eukaryota</taxon>
        <taxon>Viridiplantae</taxon>
        <taxon>Streptophyta</taxon>
        <taxon>Embryophyta</taxon>
        <taxon>Tracheophyta</taxon>
        <taxon>Spermatophyta</taxon>
        <taxon>Magnoliopsida</taxon>
        <taxon>Liliopsida</taxon>
        <taxon>Poales</taxon>
        <taxon>Poaceae</taxon>
        <taxon>PACMAD clade</taxon>
        <taxon>Arundinoideae</taxon>
        <taxon>Arundineae</taxon>
        <taxon>Arundo</taxon>
    </lineage>
</organism>
<dbReference type="AlphaFoldDB" id="A0A0A9B4V3"/>
<name>A0A0A9B4V3_ARUDO</name>
<reference evidence="1" key="2">
    <citation type="journal article" date="2015" name="Data Brief">
        <title>Shoot transcriptome of the giant reed, Arundo donax.</title>
        <authorList>
            <person name="Barrero R.A."/>
            <person name="Guerrero F.D."/>
            <person name="Moolhuijzen P."/>
            <person name="Goolsby J.A."/>
            <person name="Tidwell J."/>
            <person name="Bellgard S.E."/>
            <person name="Bellgard M.I."/>
        </authorList>
    </citation>
    <scope>NUCLEOTIDE SEQUENCE</scope>
    <source>
        <tissue evidence="1">Shoot tissue taken approximately 20 cm above the soil surface</tissue>
    </source>
</reference>
<sequence length="63" mass="7247">MNIYACAYTDVGADLGAHQMKPFSFPVSDTYRSYTVYTYMYLSRLFDHMGTQLYSTKLPISTN</sequence>
<reference evidence="1" key="1">
    <citation type="submission" date="2014-09" db="EMBL/GenBank/DDBJ databases">
        <authorList>
            <person name="Magalhaes I.L.F."/>
            <person name="Oliveira U."/>
            <person name="Santos F.R."/>
            <person name="Vidigal T.H.D.A."/>
            <person name="Brescovit A.D."/>
            <person name="Santos A.J."/>
        </authorList>
    </citation>
    <scope>NUCLEOTIDE SEQUENCE</scope>
    <source>
        <tissue evidence="1">Shoot tissue taken approximately 20 cm above the soil surface</tissue>
    </source>
</reference>
<protein>
    <submittedName>
        <fullName evidence="1">Uncharacterized protein</fullName>
    </submittedName>
</protein>
<proteinExistence type="predicted"/>
<dbReference type="EMBL" id="GBRH01241715">
    <property type="protein sequence ID" value="JAD56180.1"/>
    <property type="molecule type" value="Transcribed_RNA"/>
</dbReference>
<accession>A0A0A9B4V3</accession>